<keyword evidence="1" id="KW-0812">Transmembrane</keyword>
<evidence type="ECO:0000256" key="1">
    <source>
        <dbReference type="SAM" id="Phobius"/>
    </source>
</evidence>
<comment type="caution">
    <text evidence="2">The sequence shown here is derived from an EMBL/GenBank/DDBJ whole genome shotgun (WGS) entry which is preliminary data.</text>
</comment>
<protein>
    <submittedName>
        <fullName evidence="2">Uncharacterized protein</fullName>
    </submittedName>
</protein>
<keyword evidence="1" id="KW-0472">Membrane</keyword>
<organism evidence="2">
    <name type="scientific">marine sediment metagenome</name>
    <dbReference type="NCBI Taxonomy" id="412755"/>
    <lineage>
        <taxon>unclassified sequences</taxon>
        <taxon>metagenomes</taxon>
        <taxon>ecological metagenomes</taxon>
    </lineage>
</organism>
<dbReference type="AlphaFoldDB" id="A0A0F9EW63"/>
<dbReference type="EMBL" id="LAZR01023505">
    <property type="protein sequence ID" value="KKL78289.1"/>
    <property type="molecule type" value="Genomic_DNA"/>
</dbReference>
<feature type="transmembrane region" description="Helical" evidence="1">
    <location>
        <begin position="29"/>
        <end position="46"/>
    </location>
</feature>
<accession>A0A0F9EW63</accession>
<evidence type="ECO:0000313" key="2">
    <source>
        <dbReference type="EMBL" id="KKL78289.1"/>
    </source>
</evidence>
<name>A0A0F9EW63_9ZZZZ</name>
<proteinExistence type="predicted"/>
<keyword evidence="1" id="KW-1133">Transmembrane helix</keyword>
<reference evidence="2" key="1">
    <citation type="journal article" date="2015" name="Nature">
        <title>Complex archaea that bridge the gap between prokaryotes and eukaryotes.</title>
        <authorList>
            <person name="Spang A."/>
            <person name="Saw J.H."/>
            <person name="Jorgensen S.L."/>
            <person name="Zaremba-Niedzwiedzka K."/>
            <person name="Martijn J."/>
            <person name="Lind A.E."/>
            <person name="van Eijk R."/>
            <person name="Schleper C."/>
            <person name="Guy L."/>
            <person name="Ettema T.J."/>
        </authorList>
    </citation>
    <scope>NUCLEOTIDE SEQUENCE</scope>
</reference>
<sequence length="52" mass="6010">MNDAENEQLVQLQTDMNWVKKMLSNHLQHHWYVTGALIVAVLILIVEKCFGS</sequence>
<gene>
    <name evidence="2" type="ORF">LCGC14_2026340</name>
</gene>